<dbReference type="EMBL" id="BARS01029476">
    <property type="protein sequence ID" value="GAG04964.1"/>
    <property type="molecule type" value="Genomic_DNA"/>
</dbReference>
<dbReference type="PROSITE" id="PS01234">
    <property type="entry name" value="GATB"/>
    <property type="match status" value="1"/>
</dbReference>
<name>X0UGZ7_9ZZZZ</name>
<evidence type="ECO:0000256" key="8">
    <source>
        <dbReference type="ARBA" id="ARBA00047913"/>
    </source>
</evidence>
<dbReference type="AlphaFoldDB" id="X0UGZ7"/>
<dbReference type="GO" id="GO:0005524">
    <property type="term" value="F:ATP binding"/>
    <property type="evidence" value="ECO:0007669"/>
    <property type="project" value="UniProtKB-KW"/>
</dbReference>
<evidence type="ECO:0000256" key="3">
    <source>
        <dbReference type="ARBA" id="ARBA00022741"/>
    </source>
</evidence>
<dbReference type="InterPro" id="IPR014746">
    <property type="entry name" value="Gln_synth/guanido_kin_cat_dom"/>
</dbReference>
<dbReference type="GO" id="GO:0050567">
    <property type="term" value="F:glutaminyl-tRNA synthase (glutamine-hydrolyzing) activity"/>
    <property type="evidence" value="ECO:0007669"/>
    <property type="project" value="TreeGrafter"/>
</dbReference>
<feature type="non-terminal residue" evidence="10">
    <location>
        <position position="1"/>
    </location>
</feature>
<dbReference type="InterPro" id="IPR003789">
    <property type="entry name" value="Asn/Gln_tRNA_amidoTrase-B-like"/>
</dbReference>
<comment type="catalytic activity">
    <reaction evidence="8">
        <text>L-glutamyl-tRNA(Gln) + L-glutamine + ATP + H2O = L-glutaminyl-tRNA(Gln) + L-glutamate + ADP + phosphate + H(+)</text>
        <dbReference type="Rhea" id="RHEA:17521"/>
        <dbReference type="Rhea" id="RHEA-COMP:9681"/>
        <dbReference type="Rhea" id="RHEA-COMP:9684"/>
        <dbReference type="ChEBI" id="CHEBI:15377"/>
        <dbReference type="ChEBI" id="CHEBI:15378"/>
        <dbReference type="ChEBI" id="CHEBI:29985"/>
        <dbReference type="ChEBI" id="CHEBI:30616"/>
        <dbReference type="ChEBI" id="CHEBI:43474"/>
        <dbReference type="ChEBI" id="CHEBI:58359"/>
        <dbReference type="ChEBI" id="CHEBI:78520"/>
        <dbReference type="ChEBI" id="CHEBI:78521"/>
        <dbReference type="ChEBI" id="CHEBI:456216"/>
    </reaction>
</comment>
<feature type="non-terminal residue" evidence="10">
    <location>
        <position position="263"/>
    </location>
</feature>
<dbReference type="InterPro" id="IPR042114">
    <property type="entry name" value="GatB_C_1"/>
</dbReference>
<dbReference type="SUPFAM" id="SSF55931">
    <property type="entry name" value="Glutamine synthetase/guanido kinase"/>
    <property type="match status" value="1"/>
</dbReference>
<evidence type="ECO:0000256" key="7">
    <source>
        <dbReference type="ARBA" id="ARBA00047380"/>
    </source>
</evidence>
<comment type="function">
    <text evidence="6">Allows the formation of correctly charged Asn-tRNA(Asn) or Gln-tRNA(Gln) through the transamidation of misacylated Asp-tRNA(Asn) or Glu-tRNA(Gln) in organisms which lack either or both of asparaginyl-tRNA or glutaminyl-tRNA synthetases. The reaction takes place in the presence of glutamine and ATP through an activated phospho-Asp-tRNA(Asn) or phospho-Glu-tRNA(Gln).</text>
</comment>
<dbReference type="InterPro" id="IPR017958">
    <property type="entry name" value="Gln-tRNA_amidoTrfase_suB_CS"/>
</dbReference>
<dbReference type="SUPFAM" id="SSF89095">
    <property type="entry name" value="GatB/YqeY motif"/>
    <property type="match status" value="1"/>
</dbReference>
<evidence type="ECO:0000313" key="10">
    <source>
        <dbReference type="EMBL" id="GAG04964.1"/>
    </source>
</evidence>
<feature type="domain" description="Aspartyl/Glutamyl-tRNA(Gln) amidotransferase subunit B/E catalytic" evidence="9">
    <location>
        <begin position="2"/>
        <end position="181"/>
    </location>
</feature>
<accession>X0UGZ7</accession>
<dbReference type="Pfam" id="PF02934">
    <property type="entry name" value="GatB_N"/>
    <property type="match status" value="1"/>
</dbReference>
<evidence type="ECO:0000256" key="6">
    <source>
        <dbReference type="ARBA" id="ARBA00024799"/>
    </source>
</evidence>
<keyword evidence="2" id="KW-0436">Ligase</keyword>
<reference evidence="10" key="1">
    <citation type="journal article" date="2014" name="Front. Microbiol.">
        <title>High frequency of phylogenetically diverse reductive dehalogenase-homologous genes in deep subseafloor sedimentary metagenomes.</title>
        <authorList>
            <person name="Kawai M."/>
            <person name="Futagami T."/>
            <person name="Toyoda A."/>
            <person name="Takaki Y."/>
            <person name="Nishi S."/>
            <person name="Hori S."/>
            <person name="Arai W."/>
            <person name="Tsubouchi T."/>
            <person name="Morono Y."/>
            <person name="Uchiyama I."/>
            <person name="Ito T."/>
            <person name="Fujiyama A."/>
            <person name="Inagaki F."/>
            <person name="Takami H."/>
        </authorList>
    </citation>
    <scope>NUCLEOTIDE SEQUENCE</scope>
    <source>
        <strain evidence="10">Expedition CK06-06</strain>
    </source>
</reference>
<keyword evidence="5" id="KW-0648">Protein biosynthesis</keyword>
<gene>
    <name evidence="10" type="ORF">S01H1_46068</name>
</gene>
<protein>
    <recommendedName>
        <fullName evidence="9">Aspartyl/Glutamyl-tRNA(Gln) amidotransferase subunit B/E catalytic domain-containing protein</fullName>
    </recommendedName>
</protein>
<proteinExistence type="predicted"/>
<comment type="subunit">
    <text evidence="1">Heterotrimer of A, B and C subunits.</text>
</comment>
<dbReference type="Gene3D" id="1.10.150.380">
    <property type="entry name" value="GatB domain, N-terminal subdomain"/>
    <property type="match status" value="1"/>
</dbReference>
<evidence type="ECO:0000256" key="1">
    <source>
        <dbReference type="ARBA" id="ARBA00011123"/>
    </source>
</evidence>
<dbReference type="PANTHER" id="PTHR11659:SF0">
    <property type="entry name" value="GLUTAMYL-TRNA(GLN) AMIDOTRANSFERASE SUBUNIT B, MITOCHONDRIAL"/>
    <property type="match status" value="1"/>
</dbReference>
<comment type="caution">
    <text evidence="10">The sequence shown here is derived from an EMBL/GenBank/DDBJ whole genome shotgun (WGS) entry which is preliminary data.</text>
</comment>
<dbReference type="InterPro" id="IPR006075">
    <property type="entry name" value="Asn/Gln-tRNA_Trfase_suB/E_cat"/>
</dbReference>
<dbReference type="InterPro" id="IPR017959">
    <property type="entry name" value="Asn/Gln-tRNA_amidoTrfase_suB/E"/>
</dbReference>
<dbReference type="PANTHER" id="PTHR11659">
    <property type="entry name" value="GLUTAMYL-TRNA GLN AMIDOTRANSFERASE SUBUNIT B MITOCHONDRIAL AND PROKARYOTIC PET112-RELATED"/>
    <property type="match status" value="1"/>
</dbReference>
<comment type="catalytic activity">
    <reaction evidence="7">
        <text>L-aspartyl-tRNA(Asn) + L-glutamine + ATP + H2O = L-asparaginyl-tRNA(Asn) + L-glutamate + ADP + phosphate + 2 H(+)</text>
        <dbReference type="Rhea" id="RHEA:14513"/>
        <dbReference type="Rhea" id="RHEA-COMP:9674"/>
        <dbReference type="Rhea" id="RHEA-COMP:9677"/>
        <dbReference type="ChEBI" id="CHEBI:15377"/>
        <dbReference type="ChEBI" id="CHEBI:15378"/>
        <dbReference type="ChEBI" id="CHEBI:29985"/>
        <dbReference type="ChEBI" id="CHEBI:30616"/>
        <dbReference type="ChEBI" id="CHEBI:43474"/>
        <dbReference type="ChEBI" id="CHEBI:58359"/>
        <dbReference type="ChEBI" id="CHEBI:78515"/>
        <dbReference type="ChEBI" id="CHEBI:78516"/>
        <dbReference type="ChEBI" id="CHEBI:456216"/>
    </reaction>
</comment>
<dbReference type="GO" id="GO:0070681">
    <property type="term" value="P:glutaminyl-tRNAGln biosynthesis via transamidation"/>
    <property type="evidence" value="ECO:0007669"/>
    <property type="project" value="TreeGrafter"/>
</dbReference>
<evidence type="ECO:0000256" key="5">
    <source>
        <dbReference type="ARBA" id="ARBA00022917"/>
    </source>
</evidence>
<sequence length="263" mass="29942">KGKIKLESGKEVGLTRIHMEEDPAALIHPGGMETSPFVLVDYNRSGDPLVEVVTEPDLISPEEARDFMKQLITILEYLEIFDVNNCIIKADANVSIKESGYIRSEIKNITGFKDIERALKYEVVRQKKEVEEGKKLKQETRAWDSNKGLTFSLRTKEVEAEYGYIIDPDLVTIDLTKNWIKEIEDTMPELAEDKLEKFTKEFKIGGTTASVLAKNKELANVFEAVAASVNPELAAKWVRRELPRVLNFVKKKFSEVKLTEKHL</sequence>
<keyword evidence="3" id="KW-0547">Nucleotide-binding</keyword>
<organism evidence="10">
    <name type="scientific">marine sediment metagenome</name>
    <dbReference type="NCBI Taxonomy" id="412755"/>
    <lineage>
        <taxon>unclassified sequences</taxon>
        <taxon>metagenomes</taxon>
        <taxon>ecological metagenomes</taxon>
    </lineage>
</organism>
<evidence type="ECO:0000259" key="9">
    <source>
        <dbReference type="Pfam" id="PF02934"/>
    </source>
</evidence>
<dbReference type="GO" id="GO:0006412">
    <property type="term" value="P:translation"/>
    <property type="evidence" value="ECO:0007669"/>
    <property type="project" value="UniProtKB-KW"/>
</dbReference>
<keyword evidence="4" id="KW-0067">ATP-binding</keyword>
<evidence type="ECO:0000256" key="2">
    <source>
        <dbReference type="ARBA" id="ARBA00022598"/>
    </source>
</evidence>
<evidence type="ECO:0000256" key="4">
    <source>
        <dbReference type="ARBA" id="ARBA00022840"/>
    </source>
</evidence>